<name>A0A426XLZ1_ENSVE</name>
<reference evidence="1 2" key="1">
    <citation type="journal article" date="2014" name="Agronomy (Basel)">
        <title>A Draft Genome Sequence for Ensete ventricosum, the Drought-Tolerant Tree Against Hunger.</title>
        <authorList>
            <person name="Harrison J."/>
            <person name="Moore K.A."/>
            <person name="Paszkiewicz K."/>
            <person name="Jones T."/>
            <person name="Grant M."/>
            <person name="Ambacheew D."/>
            <person name="Muzemil S."/>
            <person name="Studholme D.J."/>
        </authorList>
    </citation>
    <scope>NUCLEOTIDE SEQUENCE [LARGE SCALE GENOMIC DNA]</scope>
</reference>
<evidence type="ECO:0000313" key="1">
    <source>
        <dbReference type="EMBL" id="RRT40455.1"/>
    </source>
</evidence>
<dbReference type="EMBL" id="AMZH03019362">
    <property type="protein sequence ID" value="RRT40455.1"/>
    <property type="molecule type" value="Genomic_DNA"/>
</dbReference>
<proteinExistence type="predicted"/>
<comment type="caution">
    <text evidence="1">The sequence shown here is derived from an EMBL/GenBank/DDBJ whole genome shotgun (WGS) entry which is preliminary data.</text>
</comment>
<organism evidence="1 2">
    <name type="scientific">Ensete ventricosum</name>
    <name type="common">Abyssinian banana</name>
    <name type="synonym">Musa ensete</name>
    <dbReference type="NCBI Taxonomy" id="4639"/>
    <lineage>
        <taxon>Eukaryota</taxon>
        <taxon>Viridiplantae</taxon>
        <taxon>Streptophyta</taxon>
        <taxon>Embryophyta</taxon>
        <taxon>Tracheophyta</taxon>
        <taxon>Spermatophyta</taxon>
        <taxon>Magnoliopsida</taxon>
        <taxon>Liliopsida</taxon>
        <taxon>Zingiberales</taxon>
        <taxon>Musaceae</taxon>
        <taxon>Ensete</taxon>
    </lineage>
</organism>
<evidence type="ECO:0000313" key="2">
    <source>
        <dbReference type="Proteomes" id="UP000287651"/>
    </source>
</evidence>
<gene>
    <name evidence="1" type="ORF">B296_00056293</name>
</gene>
<dbReference type="AlphaFoldDB" id="A0A426XLZ1"/>
<sequence length="122" mass="13327">MGGTSGSYLGGRLLEWWSSGRELAPARRSGRVSSRRDPSDDQVSAMVDFAIPLPRRGAGAFIVSAVDPSYLITLLPLRLTMSSYLSTMPLMFVVRRASTDKECRPYLCQVGCTTTDAPHICI</sequence>
<dbReference type="Proteomes" id="UP000287651">
    <property type="component" value="Unassembled WGS sequence"/>
</dbReference>
<protein>
    <submittedName>
        <fullName evidence="1">Uncharacterized protein</fullName>
    </submittedName>
</protein>
<accession>A0A426XLZ1</accession>